<name>A0A2T9YYS1_9FUNG</name>
<evidence type="ECO:0000256" key="3">
    <source>
        <dbReference type="ARBA" id="ARBA00022729"/>
    </source>
</evidence>
<dbReference type="InterPro" id="IPR001375">
    <property type="entry name" value="Peptidase_S9_cat"/>
</dbReference>
<dbReference type="EMBL" id="MBFR01000011">
    <property type="protein sequence ID" value="PVU97490.1"/>
    <property type="molecule type" value="Genomic_DNA"/>
</dbReference>
<dbReference type="Gene3D" id="2.120.10.30">
    <property type="entry name" value="TolB, C-terminal domain"/>
    <property type="match status" value="1"/>
</dbReference>
<keyword evidence="3" id="KW-0732">Signal</keyword>
<reference evidence="7 8" key="1">
    <citation type="journal article" date="2018" name="MBio">
        <title>Comparative Genomics Reveals the Core Gene Toolbox for the Fungus-Insect Symbiosis.</title>
        <authorList>
            <person name="Wang Y."/>
            <person name="Stata M."/>
            <person name="Wang W."/>
            <person name="Stajich J.E."/>
            <person name="White M.M."/>
            <person name="Moncalvo J.M."/>
        </authorList>
    </citation>
    <scope>NUCLEOTIDE SEQUENCE [LARGE SCALE GENOMIC DNA]</scope>
    <source>
        <strain evidence="7 8">SWE-8-4</strain>
    </source>
</reference>
<gene>
    <name evidence="7" type="ORF">BB561_000524</name>
</gene>
<dbReference type="SUPFAM" id="SSF53474">
    <property type="entry name" value="alpha/beta-Hydrolases"/>
    <property type="match status" value="1"/>
</dbReference>
<sequence length="643" mass="72423">MFFQSQYNNTSNKSTNSLYLIDLSSPGAAAELTEKSYTTSDSNPIWINEDIVAFLAVRGSPATNLFTVSVSSKTITQVTNFTNSIGGIVYNSAAKKIAFTSSVYQGKNMEESAAERKRIASNPSSGVVYDQLQVTDWDFYVKKEKSQLFTASVEISNSSIKLVGSPLNVVSKYTGDFGLVPHDYSFSADGKSLVFVSEIPSREVAWSTETGAFTVPSDGSEEPKRHNNDYKASASQMAFSHDGKYVAWLQMQVPEFGTDQNRVILLDTTTGKQSRLIPEFENSPTMLKFSSDSKHLFLVIPVEKDIALFKVEIATNKMLRLTEDGSVSDFTQISSDNLLVNLNSFQYPSTLFILNCNDSAQLKKVYFENEKALENVWLSPTETYWFTGALNEKVQGLVLYPHGFNPEKKHPVAFIIHGGPHVSWNDGWSYRWNGNIFANQGYIIIIINFHGGNAYGQKFTNSIINNWGTYPYYDLMTGLDYFLDKAKYSDSNNTIALGASYGGYMINWINGHTDRFRALVQHDGVFSPISMAYNMDNVGFMQFEQGKPWIPSEREVAEANNPERFVQNWKTPTIVIHGELDYRVPLTEGISAFTALQRLGVESKFLYFPDENHWVLKPANSLKWHSEVFSWIGKYSNMTNWSW</sequence>
<proteinExistence type="inferred from homology"/>
<comment type="similarity">
    <text evidence="1">Belongs to the peptidase S9C family.</text>
</comment>
<keyword evidence="2" id="KW-0645">Protease</keyword>
<dbReference type="PANTHER" id="PTHR42776">
    <property type="entry name" value="SERINE PEPTIDASE S9 FAMILY MEMBER"/>
    <property type="match status" value="1"/>
</dbReference>
<accession>A0A2T9YYS1</accession>
<dbReference type="OrthoDB" id="416344at2759"/>
<evidence type="ECO:0000256" key="1">
    <source>
        <dbReference type="ARBA" id="ARBA00010040"/>
    </source>
</evidence>
<dbReference type="InterPro" id="IPR011042">
    <property type="entry name" value="6-blade_b-propeller_TolB-like"/>
</dbReference>
<evidence type="ECO:0000256" key="4">
    <source>
        <dbReference type="ARBA" id="ARBA00022801"/>
    </source>
</evidence>
<dbReference type="SUPFAM" id="SSF82171">
    <property type="entry name" value="DPP6 N-terminal domain-like"/>
    <property type="match status" value="1"/>
</dbReference>
<feature type="domain" description="Peptidase S9 prolyl oligopeptidase catalytic" evidence="6">
    <location>
        <begin position="428"/>
        <end position="638"/>
    </location>
</feature>
<keyword evidence="8" id="KW-1185">Reference proteome</keyword>
<evidence type="ECO:0000256" key="2">
    <source>
        <dbReference type="ARBA" id="ARBA00022670"/>
    </source>
</evidence>
<evidence type="ECO:0000259" key="6">
    <source>
        <dbReference type="Pfam" id="PF00326"/>
    </source>
</evidence>
<dbReference type="InterPro" id="IPR029058">
    <property type="entry name" value="AB_hydrolase_fold"/>
</dbReference>
<dbReference type="Proteomes" id="UP000245383">
    <property type="component" value="Unassembled WGS sequence"/>
</dbReference>
<evidence type="ECO:0000313" key="8">
    <source>
        <dbReference type="Proteomes" id="UP000245383"/>
    </source>
</evidence>
<keyword evidence="4" id="KW-0378">Hydrolase</keyword>
<dbReference type="Pfam" id="PF00326">
    <property type="entry name" value="Peptidase_S9"/>
    <property type="match status" value="1"/>
</dbReference>
<dbReference type="Gene3D" id="3.40.50.1820">
    <property type="entry name" value="alpha/beta hydrolase"/>
    <property type="match status" value="1"/>
</dbReference>
<protein>
    <recommendedName>
        <fullName evidence="5">Dipeptidyl-peptidase V</fullName>
    </recommendedName>
</protein>
<dbReference type="FunFam" id="3.40.50.1820:FF:000028">
    <property type="entry name" value="S9 family peptidase"/>
    <property type="match status" value="1"/>
</dbReference>
<evidence type="ECO:0000313" key="7">
    <source>
        <dbReference type="EMBL" id="PVU97490.1"/>
    </source>
</evidence>
<comment type="caution">
    <text evidence="7">The sequence shown here is derived from an EMBL/GenBank/DDBJ whole genome shotgun (WGS) entry which is preliminary data.</text>
</comment>
<dbReference type="GO" id="GO:0006508">
    <property type="term" value="P:proteolysis"/>
    <property type="evidence" value="ECO:0007669"/>
    <property type="project" value="UniProtKB-KW"/>
</dbReference>
<dbReference type="PANTHER" id="PTHR42776:SF13">
    <property type="entry name" value="DIPEPTIDYL-PEPTIDASE 5"/>
    <property type="match status" value="1"/>
</dbReference>
<dbReference type="AlphaFoldDB" id="A0A2T9YYS1"/>
<organism evidence="7 8">
    <name type="scientific">Smittium simulii</name>
    <dbReference type="NCBI Taxonomy" id="133385"/>
    <lineage>
        <taxon>Eukaryota</taxon>
        <taxon>Fungi</taxon>
        <taxon>Fungi incertae sedis</taxon>
        <taxon>Zoopagomycota</taxon>
        <taxon>Kickxellomycotina</taxon>
        <taxon>Harpellomycetes</taxon>
        <taxon>Harpellales</taxon>
        <taxon>Legeriomycetaceae</taxon>
        <taxon>Smittium</taxon>
    </lineage>
</organism>
<dbReference type="GO" id="GO:0004252">
    <property type="term" value="F:serine-type endopeptidase activity"/>
    <property type="evidence" value="ECO:0007669"/>
    <property type="project" value="TreeGrafter"/>
</dbReference>
<dbReference type="STRING" id="133385.A0A2T9YYS1"/>
<evidence type="ECO:0000256" key="5">
    <source>
        <dbReference type="ARBA" id="ARBA00032829"/>
    </source>
</evidence>